<gene>
    <name evidence="1" type="ORF">CYLTODRAFT_447874</name>
</gene>
<proteinExistence type="predicted"/>
<name>A0A0D7ARI8_9AGAR</name>
<sequence length="126" mass="13500">MVLKSKIADAVAMLEGLTGGAHVEYCQSLVTVASQSSPKHASENLASSLNCIEALERDANDVALKILSLSGAYAFKDAKRSVDNISKIRGWVYELWETVLTDSDHPAALKAAISAGQLLFQKHADN</sequence>
<evidence type="ECO:0000313" key="2">
    <source>
        <dbReference type="Proteomes" id="UP000054007"/>
    </source>
</evidence>
<accession>A0A0D7ARI8</accession>
<reference evidence="1 2" key="1">
    <citation type="journal article" date="2015" name="Fungal Genet. Biol.">
        <title>Evolution of novel wood decay mechanisms in Agaricales revealed by the genome sequences of Fistulina hepatica and Cylindrobasidium torrendii.</title>
        <authorList>
            <person name="Floudas D."/>
            <person name="Held B.W."/>
            <person name="Riley R."/>
            <person name="Nagy L.G."/>
            <person name="Koehler G."/>
            <person name="Ransdell A.S."/>
            <person name="Younus H."/>
            <person name="Chow J."/>
            <person name="Chiniquy J."/>
            <person name="Lipzen A."/>
            <person name="Tritt A."/>
            <person name="Sun H."/>
            <person name="Haridas S."/>
            <person name="LaButti K."/>
            <person name="Ohm R.A."/>
            <person name="Kues U."/>
            <person name="Blanchette R.A."/>
            <person name="Grigoriev I.V."/>
            <person name="Minto R.E."/>
            <person name="Hibbett D.S."/>
        </authorList>
    </citation>
    <scope>NUCLEOTIDE SEQUENCE [LARGE SCALE GENOMIC DNA]</scope>
    <source>
        <strain evidence="1 2">FP15055 ss-10</strain>
    </source>
</reference>
<dbReference type="AlphaFoldDB" id="A0A0D7ARI8"/>
<keyword evidence="2" id="KW-1185">Reference proteome</keyword>
<organism evidence="1 2">
    <name type="scientific">Cylindrobasidium torrendii FP15055 ss-10</name>
    <dbReference type="NCBI Taxonomy" id="1314674"/>
    <lineage>
        <taxon>Eukaryota</taxon>
        <taxon>Fungi</taxon>
        <taxon>Dikarya</taxon>
        <taxon>Basidiomycota</taxon>
        <taxon>Agaricomycotina</taxon>
        <taxon>Agaricomycetes</taxon>
        <taxon>Agaricomycetidae</taxon>
        <taxon>Agaricales</taxon>
        <taxon>Marasmiineae</taxon>
        <taxon>Physalacriaceae</taxon>
        <taxon>Cylindrobasidium</taxon>
    </lineage>
</organism>
<protein>
    <submittedName>
        <fullName evidence="1">Uncharacterized protein</fullName>
    </submittedName>
</protein>
<evidence type="ECO:0000313" key="1">
    <source>
        <dbReference type="EMBL" id="KIY60968.1"/>
    </source>
</evidence>
<dbReference type="Proteomes" id="UP000054007">
    <property type="component" value="Unassembled WGS sequence"/>
</dbReference>
<dbReference type="EMBL" id="KN881125">
    <property type="protein sequence ID" value="KIY60968.1"/>
    <property type="molecule type" value="Genomic_DNA"/>
</dbReference>